<dbReference type="SUPFAM" id="SSF51735">
    <property type="entry name" value="NAD(P)-binding Rossmann-fold domains"/>
    <property type="match status" value="1"/>
</dbReference>
<gene>
    <name evidence="4" type="ORF">O0235_13615</name>
</gene>
<dbReference type="EMBL" id="CP115149">
    <property type="protein sequence ID" value="WBL35791.1"/>
    <property type="molecule type" value="Genomic_DNA"/>
</dbReference>
<feature type="domain" description="Tetrapyrrole biosynthesis glutamyl-tRNA reductase dimerisation" evidence="2">
    <location>
        <begin position="277"/>
        <end position="349"/>
    </location>
</feature>
<reference evidence="4 5" key="1">
    <citation type="journal article" date="2023" name="ISME J.">
        <title>Thermophilic Dehalococcoidia with unusual traits shed light on an unexpected past.</title>
        <authorList>
            <person name="Palmer M."/>
            <person name="Covington J.K."/>
            <person name="Zhou E.M."/>
            <person name="Thomas S.C."/>
            <person name="Habib N."/>
            <person name="Seymour C.O."/>
            <person name="Lai D."/>
            <person name="Johnston J."/>
            <person name="Hashimi A."/>
            <person name="Jiao J.Y."/>
            <person name="Muok A.R."/>
            <person name="Liu L."/>
            <person name="Xian W.D."/>
            <person name="Zhi X.Y."/>
            <person name="Li M.M."/>
            <person name="Silva L.P."/>
            <person name="Bowen B.P."/>
            <person name="Louie K."/>
            <person name="Briegel A."/>
            <person name="Pett-Ridge J."/>
            <person name="Weber P.K."/>
            <person name="Tocheva E.I."/>
            <person name="Woyke T."/>
            <person name="Northen T.R."/>
            <person name="Mayali X."/>
            <person name="Li W.J."/>
            <person name="Hedlund B.P."/>
        </authorList>
    </citation>
    <scope>NUCLEOTIDE SEQUENCE [LARGE SCALE GENOMIC DNA]</scope>
    <source>
        <strain evidence="4 5">YIM 72310</strain>
    </source>
</reference>
<feature type="region of interest" description="Disordered" evidence="1">
    <location>
        <begin position="353"/>
        <end position="372"/>
    </location>
</feature>
<dbReference type="InterPro" id="IPR036291">
    <property type="entry name" value="NAD(P)-bd_dom_sf"/>
</dbReference>
<keyword evidence="5" id="KW-1185">Reference proteome</keyword>
<dbReference type="Proteomes" id="UP001212803">
    <property type="component" value="Chromosome"/>
</dbReference>
<dbReference type="SUPFAM" id="SSF69742">
    <property type="entry name" value="Glutamyl tRNA-reductase catalytic, N-terminal domain"/>
    <property type="match status" value="1"/>
</dbReference>
<evidence type="ECO:0008006" key="6">
    <source>
        <dbReference type="Google" id="ProtNLM"/>
    </source>
</evidence>
<organism evidence="4 5">
    <name type="scientific">Tepidiforma flava</name>
    <dbReference type="NCBI Taxonomy" id="3004094"/>
    <lineage>
        <taxon>Bacteria</taxon>
        <taxon>Bacillati</taxon>
        <taxon>Chloroflexota</taxon>
        <taxon>Tepidiformia</taxon>
        <taxon>Tepidiformales</taxon>
        <taxon>Tepidiformaceae</taxon>
        <taxon>Tepidiforma</taxon>
    </lineage>
</organism>
<dbReference type="InterPro" id="IPR015895">
    <property type="entry name" value="4pyrrol_synth_GluRdtase_N"/>
</dbReference>
<feature type="domain" description="Glutamyl-tRNA reductase N-terminal" evidence="3">
    <location>
        <begin position="65"/>
        <end position="102"/>
    </location>
</feature>
<sequence>MPEPSWLRDFRACAWRTVSLDAISMAALAAEVESGHPSDAIVRSCQRLEAYGFGPCSCGAPLRLAGREALGRLAAVAAGLESVVLGEAQIAGQVRAAFTGARGPLRAAADLALAAARDGRKSLPAQSHAGHLLDRALSLAGAARRGRLLVLGTGALGRLIARRAAELGFEVTLSGRRDPGEGLPFVPLAEAPGVRADIVAGCLGSGAGAIDVRAFAAARLFIDLGTPRNFTSAPGAAIVTLADMLDDEARRPHAMALRARLRETVETALERRLASATEDASHPIGRFRLAAEHARQQALARALARHPGADAAAVDRALRSAANRLLHPLTAGLRRTGNLSLAERLADGFERLAAEEPDHPQPAPAGTAGTTP</sequence>
<dbReference type="InterPro" id="IPR015896">
    <property type="entry name" value="4pyrrol_synth_GluRdtase_dimer"/>
</dbReference>
<evidence type="ECO:0000313" key="4">
    <source>
        <dbReference type="EMBL" id="WBL35791.1"/>
    </source>
</evidence>
<evidence type="ECO:0000256" key="1">
    <source>
        <dbReference type="SAM" id="MobiDB-lite"/>
    </source>
</evidence>
<accession>A0ABY7M5I2</accession>
<proteinExistence type="predicted"/>
<dbReference type="Pfam" id="PF05201">
    <property type="entry name" value="GlutR_N"/>
    <property type="match status" value="1"/>
</dbReference>
<dbReference type="InterPro" id="IPR036343">
    <property type="entry name" value="GluRdtase_N_sf"/>
</dbReference>
<evidence type="ECO:0000259" key="3">
    <source>
        <dbReference type="Pfam" id="PF05201"/>
    </source>
</evidence>
<dbReference type="RefSeq" id="WP_270056316.1">
    <property type="nucleotide sequence ID" value="NZ_CP115149.1"/>
</dbReference>
<dbReference type="PANTHER" id="PTHR43013">
    <property type="entry name" value="GLUTAMYL-TRNA REDUCTASE"/>
    <property type="match status" value="1"/>
</dbReference>
<dbReference type="Gene3D" id="3.40.50.720">
    <property type="entry name" value="NAD(P)-binding Rossmann-like Domain"/>
    <property type="match status" value="1"/>
</dbReference>
<evidence type="ECO:0000313" key="5">
    <source>
        <dbReference type="Proteomes" id="UP001212803"/>
    </source>
</evidence>
<dbReference type="PANTHER" id="PTHR43013:SF1">
    <property type="entry name" value="GLUTAMYL-TRNA REDUCTASE"/>
    <property type="match status" value="1"/>
</dbReference>
<dbReference type="Gene3D" id="3.30.460.30">
    <property type="entry name" value="Glutamyl-tRNA reductase, N-terminal domain"/>
    <property type="match status" value="1"/>
</dbReference>
<protein>
    <recommendedName>
        <fullName evidence="6">Glutamyl-tRNA reductase</fullName>
    </recommendedName>
</protein>
<evidence type="ECO:0000259" key="2">
    <source>
        <dbReference type="Pfam" id="PF00745"/>
    </source>
</evidence>
<name>A0ABY7M5I2_9CHLR</name>
<dbReference type="Pfam" id="PF00745">
    <property type="entry name" value="GlutR_dimer"/>
    <property type="match status" value="1"/>
</dbReference>